<protein>
    <submittedName>
        <fullName evidence="1">PaREP10</fullName>
    </submittedName>
</protein>
<dbReference type="AlphaFoldDB" id="B1YC07"/>
<evidence type="ECO:0000313" key="2">
    <source>
        <dbReference type="Proteomes" id="UP000001694"/>
    </source>
</evidence>
<sequence>MASVYTVLGPHAYMLQRYGVSPNEDVRTAVDKLRLSAPHLARLLGELALRFSQ</sequence>
<dbReference type="RefSeq" id="WP_012351280.1">
    <property type="nucleotide sequence ID" value="NC_010525.1"/>
</dbReference>
<name>B1YC07_PYRNV</name>
<dbReference type="STRING" id="444157.Tneu_1946"/>
<proteinExistence type="predicted"/>
<gene>
    <name evidence="1" type="ordered locus">Tneu_1946</name>
</gene>
<dbReference type="EMBL" id="CP001014">
    <property type="protein sequence ID" value="ACB40861.1"/>
    <property type="molecule type" value="Genomic_DNA"/>
</dbReference>
<evidence type="ECO:0000313" key="1">
    <source>
        <dbReference type="EMBL" id="ACB40861.1"/>
    </source>
</evidence>
<accession>B1YC07</accession>
<dbReference type="eggNOG" id="arCOG00746">
    <property type="taxonomic scope" value="Archaea"/>
</dbReference>
<reference evidence="1" key="1">
    <citation type="submission" date="2008-03" db="EMBL/GenBank/DDBJ databases">
        <title>Complete sequence of Thermoproteus neutrophilus V24Sta.</title>
        <authorList>
            <consortium name="US DOE Joint Genome Institute"/>
            <person name="Copeland A."/>
            <person name="Lucas S."/>
            <person name="Lapidus A."/>
            <person name="Glavina del Rio T."/>
            <person name="Dalin E."/>
            <person name="Tice H."/>
            <person name="Bruce D."/>
            <person name="Goodwin L."/>
            <person name="Pitluck S."/>
            <person name="Sims D."/>
            <person name="Brettin T."/>
            <person name="Detter J.C."/>
            <person name="Han C."/>
            <person name="Kuske C.R."/>
            <person name="Schmutz J."/>
            <person name="Larimer F."/>
            <person name="Land M."/>
            <person name="Hauser L."/>
            <person name="Kyrpides N."/>
            <person name="Mikhailova N."/>
            <person name="Biddle J.F."/>
            <person name="Zhang Z."/>
            <person name="Fitz-Gibbon S.T."/>
            <person name="Lowe T.M."/>
            <person name="Saltikov C."/>
            <person name="House C.H."/>
            <person name="Richardson P."/>
        </authorList>
    </citation>
    <scope>NUCLEOTIDE SEQUENCE [LARGE SCALE GENOMIC DNA]</scope>
    <source>
        <strain evidence="1">V24Sta</strain>
    </source>
</reference>
<dbReference type="KEGG" id="tne:Tneu_1946"/>
<dbReference type="Proteomes" id="UP000001694">
    <property type="component" value="Chromosome"/>
</dbReference>
<organism evidence="1 2">
    <name type="scientific">Pyrobaculum neutrophilum (strain DSM 2338 / JCM 9278 / NBRC 100436 / V24Sta)</name>
    <name type="common">Thermoproteus neutrophilus</name>
    <dbReference type="NCBI Taxonomy" id="444157"/>
    <lineage>
        <taxon>Archaea</taxon>
        <taxon>Thermoproteota</taxon>
        <taxon>Thermoprotei</taxon>
        <taxon>Thermoproteales</taxon>
        <taxon>Thermoproteaceae</taxon>
        <taxon>Pyrobaculum</taxon>
    </lineage>
</organism>
<dbReference type="HOGENOM" id="CLU_181231_1_0_2"/>
<dbReference type="GeneID" id="58787357"/>
<dbReference type="OrthoDB" id="28205at2157"/>
<keyword evidence="2" id="KW-1185">Reference proteome</keyword>